<reference evidence="2" key="1">
    <citation type="journal article" date="2015" name="PLoS Genet.">
        <title>Genome Sequence and Transcriptome Analyses of Chrysochromulina tobin: Metabolic Tools for Enhanced Algal Fitness in the Prominent Order Prymnesiales (Haptophyceae).</title>
        <authorList>
            <person name="Hovde B.T."/>
            <person name="Deodato C.R."/>
            <person name="Hunsperger H.M."/>
            <person name="Ryken S.A."/>
            <person name="Yost W."/>
            <person name="Jha R.K."/>
            <person name="Patterson J."/>
            <person name="Monnat R.J. Jr."/>
            <person name="Barlow S.B."/>
            <person name="Starkenburg S.R."/>
            <person name="Cattolico R.A."/>
        </authorList>
    </citation>
    <scope>NUCLEOTIDE SEQUENCE</scope>
    <source>
        <strain evidence="2">CCMP291</strain>
    </source>
</reference>
<dbReference type="OrthoDB" id="10264146at2759"/>
<organism evidence="1 2">
    <name type="scientific">Chrysochromulina tobinii</name>
    <dbReference type="NCBI Taxonomy" id="1460289"/>
    <lineage>
        <taxon>Eukaryota</taxon>
        <taxon>Haptista</taxon>
        <taxon>Haptophyta</taxon>
        <taxon>Prymnesiophyceae</taxon>
        <taxon>Prymnesiales</taxon>
        <taxon>Chrysochromulinaceae</taxon>
        <taxon>Chrysochromulina</taxon>
    </lineage>
</organism>
<protein>
    <recommendedName>
        <fullName evidence="3">Hexosyltransferase</fullName>
    </recommendedName>
</protein>
<evidence type="ECO:0000313" key="1">
    <source>
        <dbReference type="EMBL" id="KOO35391.1"/>
    </source>
</evidence>
<dbReference type="AlphaFoldDB" id="A0A0M0K959"/>
<evidence type="ECO:0000313" key="2">
    <source>
        <dbReference type="Proteomes" id="UP000037460"/>
    </source>
</evidence>
<gene>
    <name evidence="1" type="ORF">Ctob_012549</name>
</gene>
<evidence type="ECO:0008006" key="3">
    <source>
        <dbReference type="Google" id="ProtNLM"/>
    </source>
</evidence>
<proteinExistence type="predicted"/>
<dbReference type="EMBL" id="JWZX01000890">
    <property type="protein sequence ID" value="KOO35391.1"/>
    <property type="molecule type" value="Genomic_DNA"/>
</dbReference>
<comment type="caution">
    <text evidence="1">The sequence shown here is derived from an EMBL/GenBank/DDBJ whole genome shotgun (WGS) entry which is preliminary data.</text>
</comment>
<keyword evidence="2" id="KW-1185">Reference proteome</keyword>
<dbReference type="Proteomes" id="UP000037460">
    <property type="component" value="Unassembled WGS sequence"/>
</dbReference>
<accession>A0A0M0K959</accession>
<name>A0A0M0K959_9EUKA</name>
<sequence>MLPSLRDSLPAQVDAGSALTQGLHSWLSATAASTAAAVMGGDEDGAPTAADGRRLRGAGAGEASAEAFEYWLYVLYDAGDQFYDSESREAEVSSWLTTELVAPLAQRGVRLRFALLRFQNVLHKPGPAFNFMMAAAWEDGADYLYRVNDDTQFVGTEWVGAAVSTLRGYSPPNVGVVGPTCDEGNTRILTHDLVHRTHLEIFEHYYPPIFSDWWMDDWITQVYGTERTRKAAFRVRHLTSFQGTRYTIDRSHEQRLQAELEAGRQRIERWLLRRTGGAPVARNVAVDADA</sequence>